<feature type="non-terminal residue" evidence="1">
    <location>
        <position position="128"/>
    </location>
</feature>
<dbReference type="AlphaFoldDB" id="A0AAV5WJH7"/>
<feature type="non-terminal residue" evidence="1">
    <location>
        <position position="1"/>
    </location>
</feature>
<reference evidence="1" key="1">
    <citation type="submission" date="2023-10" db="EMBL/GenBank/DDBJ databases">
        <title>Genome assembly of Pristionchus species.</title>
        <authorList>
            <person name="Yoshida K."/>
            <person name="Sommer R.J."/>
        </authorList>
    </citation>
    <scope>NUCLEOTIDE SEQUENCE</scope>
    <source>
        <strain evidence="1">RS5133</strain>
    </source>
</reference>
<dbReference type="Proteomes" id="UP001432322">
    <property type="component" value="Unassembled WGS sequence"/>
</dbReference>
<gene>
    <name evidence="1" type="ORF">PFISCL1PPCAC_23117</name>
</gene>
<name>A0AAV5WJH7_9BILA</name>
<comment type="caution">
    <text evidence="1">The sequence shown here is derived from an EMBL/GenBank/DDBJ whole genome shotgun (WGS) entry which is preliminary data.</text>
</comment>
<keyword evidence="2" id="KW-1185">Reference proteome</keyword>
<accession>A0AAV5WJH7</accession>
<evidence type="ECO:0000313" key="1">
    <source>
        <dbReference type="EMBL" id="GMT31820.1"/>
    </source>
</evidence>
<dbReference type="EMBL" id="BTSY01000006">
    <property type="protein sequence ID" value="GMT31820.1"/>
    <property type="molecule type" value="Genomic_DNA"/>
</dbReference>
<organism evidence="1 2">
    <name type="scientific">Pristionchus fissidentatus</name>
    <dbReference type="NCBI Taxonomy" id="1538716"/>
    <lineage>
        <taxon>Eukaryota</taxon>
        <taxon>Metazoa</taxon>
        <taxon>Ecdysozoa</taxon>
        <taxon>Nematoda</taxon>
        <taxon>Chromadorea</taxon>
        <taxon>Rhabditida</taxon>
        <taxon>Rhabditina</taxon>
        <taxon>Diplogasteromorpha</taxon>
        <taxon>Diplogasteroidea</taxon>
        <taxon>Neodiplogasteridae</taxon>
        <taxon>Pristionchus</taxon>
    </lineage>
</organism>
<sequence length="128" mass="13884">SNALTLLNARPSLIASAFSLRSLASVRIAACGFDSAWNADYTLLDVTAPRQTLSFLILNGPIATFYDTTKSNVSFSFTVTEITSLDRTIPPGAEFTFTSAGYATVNSSYNTLTQLVIDIDDVRDREMV</sequence>
<evidence type="ECO:0000313" key="2">
    <source>
        <dbReference type="Proteomes" id="UP001432322"/>
    </source>
</evidence>
<protein>
    <submittedName>
        <fullName evidence="1">Uncharacterized protein</fullName>
    </submittedName>
</protein>
<proteinExistence type="predicted"/>